<organism evidence="1 2">
    <name type="scientific">Antarcticirhabdus aurantiaca</name>
    <dbReference type="NCBI Taxonomy" id="2606717"/>
    <lineage>
        <taxon>Bacteria</taxon>
        <taxon>Pseudomonadati</taxon>
        <taxon>Pseudomonadota</taxon>
        <taxon>Alphaproteobacteria</taxon>
        <taxon>Hyphomicrobiales</taxon>
        <taxon>Aurantimonadaceae</taxon>
        <taxon>Antarcticirhabdus</taxon>
    </lineage>
</organism>
<accession>A0ACD4NPS5</accession>
<dbReference type="Proteomes" id="UP001163223">
    <property type="component" value="Chromosome"/>
</dbReference>
<evidence type="ECO:0000313" key="2">
    <source>
        <dbReference type="Proteomes" id="UP001163223"/>
    </source>
</evidence>
<protein>
    <submittedName>
        <fullName evidence="1">Uncharacterized protein</fullName>
    </submittedName>
</protein>
<keyword evidence="2" id="KW-1185">Reference proteome</keyword>
<dbReference type="EMBL" id="CP113520">
    <property type="protein sequence ID" value="WAJ28860.1"/>
    <property type="molecule type" value="Genomic_DNA"/>
</dbReference>
<proteinExistence type="predicted"/>
<gene>
    <name evidence="1" type="ORF">OXU80_00995</name>
</gene>
<reference evidence="1" key="1">
    <citation type="submission" date="2022-11" db="EMBL/GenBank/DDBJ databases">
        <title>beta-Carotene-producing bacterium, Jeongeuplla avenae sp. nov., alleviates the salt stress of Arabidopsis seedlings.</title>
        <authorList>
            <person name="Jiang L."/>
            <person name="Lee J."/>
        </authorList>
    </citation>
    <scope>NUCLEOTIDE SEQUENCE</scope>
    <source>
        <strain evidence="1">DY_R2A_6</strain>
    </source>
</reference>
<evidence type="ECO:0000313" key="1">
    <source>
        <dbReference type="EMBL" id="WAJ28860.1"/>
    </source>
</evidence>
<name>A0ACD4NPS5_9HYPH</name>
<sequence>MITRTIALAAVAGLIAGPALADGLKPAHAQRIDLPGHVGTAYYTVEASNYLVVATLVGDAPGTVPIRVQAALQNGQSLVLSTPGSAEEAPATFEIRRSNDRLLVTPAFPAN</sequence>